<dbReference type="Gene3D" id="2.60.120.260">
    <property type="entry name" value="Galactose-binding domain-like"/>
    <property type="match status" value="1"/>
</dbReference>
<dbReference type="EMBL" id="RBWS01000011">
    <property type="protein sequence ID" value="RKO70672.1"/>
    <property type="molecule type" value="Genomic_DNA"/>
</dbReference>
<evidence type="ECO:0000259" key="6">
    <source>
        <dbReference type="Pfam" id="PF02836"/>
    </source>
</evidence>
<comment type="similarity">
    <text evidence="1">Belongs to the glycosyl hydrolase 2 family.</text>
</comment>
<evidence type="ECO:0000313" key="9">
    <source>
        <dbReference type="Proteomes" id="UP000282423"/>
    </source>
</evidence>
<dbReference type="SUPFAM" id="SSF49785">
    <property type="entry name" value="Galactose-binding domain-like"/>
    <property type="match status" value="1"/>
</dbReference>
<dbReference type="Gene3D" id="3.20.20.80">
    <property type="entry name" value="Glycosidases"/>
    <property type="match status" value="1"/>
</dbReference>
<organism evidence="8 9">
    <name type="scientific">Sphingobacterium puteale</name>
    <dbReference type="NCBI Taxonomy" id="2420510"/>
    <lineage>
        <taxon>Bacteria</taxon>
        <taxon>Pseudomonadati</taxon>
        <taxon>Bacteroidota</taxon>
        <taxon>Sphingobacteriia</taxon>
        <taxon>Sphingobacteriales</taxon>
        <taxon>Sphingobacteriaceae</taxon>
        <taxon>Sphingobacterium</taxon>
    </lineage>
</organism>
<proteinExistence type="inferred from homology"/>
<gene>
    <name evidence="8" type="ORF">D7322_15480</name>
</gene>
<feature type="signal peptide" evidence="4">
    <location>
        <begin position="1"/>
        <end position="24"/>
    </location>
</feature>
<feature type="domain" description="Glycoside hydrolase family 2 catalytic" evidence="6">
    <location>
        <begin position="352"/>
        <end position="463"/>
    </location>
</feature>
<protein>
    <submittedName>
        <fullName evidence="8">Beta-glycosidase</fullName>
    </submittedName>
</protein>
<dbReference type="GO" id="GO:0004553">
    <property type="term" value="F:hydrolase activity, hydrolyzing O-glycosyl compounds"/>
    <property type="evidence" value="ECO:0007669"/>
    <property type="project" value="InterPro"/>
</dbReference>
<dbReference type="InterPro" id="IPR036156">
    <property type="entry name" value="Beta-gal/glucu_dom_sf"/>
</dbReference>
<dbReference type="Pfam" id="PF02837">
    <property type="entry name" value="Glyco_hydro_2_N"/>
    <property type="match status" value="1"/>
</dbReference>
<dbReference type="SUPFAM" id="SSF49303">
    <property type="entry name" value="beta-Galactosidase/glucuronidase domain"/>
    <property type="match status" value="1"/>
</dbReference>
<feature type="domain" description="Glycoside hydrolase family 2 immunoglobulin-like beta-sandwich" evidence="5">
    <location>
        <begin position="230"/>
        <end position="311"/>
    </location>
</feature>
<feature type="chain" id="PRO_5019082723" evidence="4">
    <location>
        <begin position="25"/>
        <end position="625"/>
    </location>
</feature>
<keyword evidence="2" id="KW-0378">Hydrolase</keyword>
<feature type="domain" description="Glycosyl hydrolases family 2 sugar binding" evidence="7">
    <location>
        <begin position="115"/>
        <end position="210"/>
    </location>
</feature>
<keyword evidence="3 8" id="KW-0326">Glycosidase</keyword>
<dbReference type="InterPro" id="IPR006104">
    <property type="entry name" value="Glyco_hydro_2_N"/>
</dbReference>
<dbReference type="InterPro" id="IPR006102">
    <property type="entry name" value="Ig-like_GH2"/>
</dbReference>
<dbReference type="OrthoDB" id="9801077at2"/>
<dbReference type="SUPFAM" id="SSF51445">
    <property type="entry name" value="(Trans)glycosidases"/>
    <property type="match status" value="1"/>
</dbReference>
<dbReference type="AlphaFoldDB" id="A0A420VWH1"/>
<dbReference type="RefSeq" id="WP_121125195.1">
    <property type="nucleotide sequence ID" value="NZ_RBWS01000011.1"/>
</dbReference>
<dbReference type="Gene3D" id="2.60.40.10">
    <property type="entry name" value="Immunoglobulins"/>
    <property type="match status" value="1"/>
</dbReference>
<evidence type="ECO:0000256" key="4">
    <source>
        <dbReference type="SAM" id="SignalP"/>
    </source>
</evidence>
<keyword evidence="4" id="KW-0732">Signal</keyword>
<evidence type="ECO:0000256" key="2">
    <source>
        <dbReference type="ARBA" id="ARBA00022801"/>
    </source>
</evidence>
<evidence type="ECO:0000259" key="5">
    <source>
        <dbReference type="Pfam" id="PF00703"/>
    </source>
</evidence>
<dbReference type="InterPro" id="IPR008979">
    <property type="entry name" value="Galactose-bd-like_sf"/>
</dbReference>
<accession>A0A420VWH1</accession>
<reference evidence="8 9" key="1">
    <citation type="submission" date="2018-10" db="EMBL/GenBank/DDBJ databases">
        <title>Sphingobacterium sp. M05W1-28.</title>
        <authorList>
            <person name="Cai H."/>
        </authorList>
    </citation>
    <scope>NUCLEOTIDE SEQUENCE [LARGE SCALE GENOMIC DNA]</scope>
    <source>
        <strain evidence="8 9">M05W1-28</strain>
    </source>
</reference>
<evidence type="ECO:0000256" key="1">
    <source>
        <dbReference type="ARBA" id="ARBA00007401"/>
    </source>
</evidence>
<dbReference type="InterPro" id="IPR017853">
    <property type="entry name" value="GH"/>
</dbReference>
<dbReference type="GO" id="GO:0005975">
    <property type="term" value="P:carbohydrate metabolic process"/>
    <property type="evidence" value="ECO:0007669"/>
    <property type="project" value="InterPro"/>
</dbReference>
<keyword evidence="9" id="KW-1185">Reference proteome</keyword>
<evidence type="ECO:0000259" key="7">
    <source>
        <dbReference type="Pfam" id="PF02837"/>
    </source>
</evidence>
<comment type="caution">
    <text evidence="8">The sequence shown here is derived from an EMBL/GenBank/DDBJ whole genome shotgun (WGS) entry which is preliminary data.</text>
</comment>
<evidence type="ECO:0000256" key="3">
    <source>
        <dbReference type="ARBA" id="ARBA00023295"/>
    </source>
</evidence>
<name>A0A420VWH1_9SPHI</name>
<dbReference type="Pfam" id="PF02836">
    <property type="entry name" value="Glyco_hydro_2_C"/>
    <property type="match status" value="1"/>
</dbReference>
<dbReference type="InterPro" id="IPR006103">
    <property type="entry name" value="Glyco_hydro_2_cat"/>
</dbReference>
<dbReference type="InterPro" id="IPR013783">
    <property type="entry name" value="Ig-like_fold"/>
</dbReference>
<evidence type="ECO:0000313" key="8">
    <source>
        <dbReference type="EMBL" id="RKO70672.1"/>
    </source>
</evidence>
<dbReference type="PANTHER" id="PTHR42732:SF2">
    <property type="entry name" value="BETA-MANNOSIDASE"/>
    <property type="match status" value="1"/>
</dbReference>
<dbReference type="Pfam" id="PF00703">
    <property type="entry name" value="Glyco_hydro_2"/>
    <property type="match status" value="1"/>
</dbReference>
<dbReference type="InterPro" id="IPR051913">
    <property type="entry name" value="GH2_Domain-Containing"/>
</dbReference>
<dbReference type="PANTHER" id="PTHR42732">
    <property type="entry name" value="BETA-GALACTOSIDASE"/>
    <property type="match status" value="1"/>
</dbReference>
<dbReference type="Proteomes" id="UP000282423">
    <property type="component" value="Unassembled WGS sequence"/>
</dbReference>
<sequence>MMTSTNFRFWALLMALLVTAHAQAQSLADFTLPTPWTQEALTANIPLPEYPRPQMKRKEWQNLNGLWDYMGGRLQQDPRTATMAPDFPARTEKIRVPFAPEAELSGIARSGEQFLWYRRNIVIPPTWKGSRVLLHFGAVDQYAVIFVNGKKAGDHKGGYHAFSVDISDFLKPGDNSLVVGVYDANDGKTSSGKNGDKGDYTFSSGIWQTVWMEPIRKEHVTQLKLIPDLKNNRLQITALTTGERLKVVATAHDGITQVGRAEGVDNASFFLPVRNPHLWTPDDPFLYDLQIQLQDKQGRIVDQVESYFAMRSISIGKVDGVNRTLLNGKFEFQIGVLDQGYWPDGIFTAPTEQALLYDIQLAKRAGFNVIRKHIKVEPMRWYYHCDRLGMMVWQDMPNLWYPDDNDSVAVRQEFRNELKQMMDQLISVPSIVTWVPFNENWGAFEVPDITNWTKAYDPTRLVNGNSGFNYAPGYRPAQGDPGNGDFVDMHHYGKMEDKAFPLPDEKRAASLGEFGGKGLFVRNHMWPVPNNAYEILINKETLTDTYIYLLNEIEQRMIYRGLSSAIYTQTSDVEHEINGLVTYDRQVEKLDLDKVRWINREVIKSGGNIGKKRNISSISRVYPVE</sequence>